<sequence>MAKPVATANYVIIGGGASSTLLAWNLARRHKIKALVINPAEHPSLGLAYATPCLDHLLNVAAQGMSAASDEPYHFLNWLRDTIRPDASPDDFVPRAIFGLYLKSLYCEAAPWHIQGEVVSCRQQKDFFHLQLADERRIMGRQVILATGNFDPALLPGIEQKVKEAGRYHHNAWNDTTYAAIENNEPIALIGTGLTAVDVIIRLRRSGHRGQITALSRRGMFPYSHAEYIPLKRPLIMKGTTPATARGYLGAFHAALRAGIDWRAAVDSMRSVSNVLWLALPDAEKKRFRRHLQRRWDIVRHRIAPRVAAMLENEFSSGQLVGHKGHLIQAVLTRKNVVLTTQSSRGLARLEAAHVINCTGPSLNYERVGSPLLTDLLDNGLITPGEGGKALRCTPQGQVIDRNDKIVQGLFALGPSRLGVLFESIAIPEIRQQASELADYLARVPASTQVLA</sequence>
<proteinExistence type="predicted"/>
<protein>
    <submittedName>
        <fullName evidence="2">FAD/NAD(P)-binding protein</fullName>
    </submittedName>
</protein>
<gene>
    <name evidence="2" type="ORF">HUK81_18095</name>
</gene>
<accession>A0A850P4P2</accession>
<name>A0A850P4P2_9PROT</name>
<dbReference type="Proteomes" id="UP000522590">
    <property type="component" value="Unassembled WGS sequence"/>
</dbReference>
<dbReference type="EMBL" id="JABXXS010000119">
    <property type="protein sequence ID" value="NVN38744.1"/>
    <property type="molecule type" value="Genomic_DNA"/>
</dbReference>
<dbReference type="Gene3D" id="3.50.50.60">
    <property type="entry name" value="FAD/NAD(P)-binding domain"/>
    <property type="match status" value="1"/>
</dbReference>
<evidence type="ECO:0000259" key="1">
    <source>
        <dbReference type="Pfam" id="PF13454"/>
    </source>
</evidence>
<dbReference type="InterPro" id="IPR038732">
    <property type="entry name" value="HpyO/CreE_NAD-binding"/>
</dbReference>
<dbReference type="InterPro" id="IPR036188">
    <property type="entry name" value="FAD/NAD-bd_sf"/>
</dbReference>
<reference evidence="2 3" key="1">
    <citation type="submission" date="2020-06" db="EMBL/GenBank/DDBJ databases">
        <title>Description of novel acetic acid bacteria.</title>
        <authorList>
            <person name="Sombolestani A."/>
        </authorList>
    </citation>
    <scope>NUCLEOTIDE SEQUENCE [LARGE SCALE GENOMIC DNA]</scope>
    <source>
        <strain evidence="2 3">LMG 25</strain>
    </source>
</reference>
<feature type="domain" description="FAD-dependent urate hydroxylase HpyO/Asp monooxygenase CreE-like FAD/NAD(P)-binding" evidence="1">
    <location>
        <begin position="11"/>
        <end position="149"/>
    </location>
</feature>
<dbReference type="SUPFAM" id="SSF51905">
    <property type="entry name" value="FAD/NAD(P)-binding domain"/>
    <property type="match status" value="1"/>
</dbReference>
<dbReference type="PANTHER" id="PTHR40254:SF1">
    <property type="entry name" value="BLR0577 PROTEIN"/>
    <property type="match status" value="1"/>
</dbReference>
<dbReference type="InterPro" id="IPR052189">
    <property type="entry name" value="L-asp_N-monooxygenase_NS-form"/>
</dbReference>
<dbReference type="Pfam" id="PF13454">
    <property type="entry name" value="NAD_binding_9"/>
    <property type="match status" value="1"/>
</dbReference>
<dbReference type="PANTHER" id="PTHR40254">
    <property type="entry name" value="BLR0577 PROTEIN"/>
    <property type="match status" value="1"/>
</dbReference>
<evidence type="ECO:0000313" key="2">
    <source>
        <dbReference type="EMBL" id="NVN38744.1"/>
    </source>
</evidence>
<evidence type="ECO:0000313" key="3">
    <source>
        <dbReference type="Proteomes" id="UP000522590"/>
    </source>
</evidence>
<dbReference type="RefSeq" id="WP_176644168.1">
    <property type="nucleotide sequence ID" value="NZ_JABXXS010000119.1"/>
</dbReference>
<comment type="caution">
    <text evidence="2">The sequence shown here is derived from an EMBL/GenBank/DDBJ whole genome shotgun (WGS) entry which is preliminary data.</text>
</comment>
<dbReference type="AlphaFoldDB" id="A0A850P4P2"/>
<organism evidence="2 3">
    <name type="scientific">Komagataeibacter swingsii</name>
    <dbReference type="NCBI Taxonomy" id="215220"/>
    <lineage>
        <taxon>Bacteria</taxon>
        <taxon>Pseudomonadati</taxon>
        <taxon>Pseudomonadota</taxon>
        <taxon>Alphaproteobacteria</taxon>
        <taxon>Acetobacterales</taxon>
        <taxon>Acetobacteraceae</taxon>
        <taxon>Komagataeibacter</taxon>
    </lineage>
</organism>